<name>A0A4W3IWA3_CALMI</name>
<feature type="coiled-coil region" evidence="3">
    <location>
        <begin position="297"/>
        <end position="353"/>
    </location>
</feature>
<feature type="compositionally biased region" description="Pro residues" evidence="4">
    <location>
        <begin position="1226"/>
        <end position="1237"/>
    </location>
</feature>
<organism evidence="6 7">
    <name type="scientific">Callorhinchus milii</name>
    <name type="common">Ghost shark</name>
    <dbReference type="NCBI Taxonomy" id="7868"/>
    <lineage>
        <taxon>Eukaryota</taxon>
        <taxon>Metazoa</taxon>
        <taxon>Chordata</taxon>
        <taxon>Craniata</taxon>
        <taxon>Vertebrata</taxon>
        <taxon>Chondrichthyes</taxon>
        <taxon>Holocephali</taxon>
        <taxon>Chimaeriformes</taxon>
        <taxon>Callorhinchidae</taxon>
        <taxon>Callorhinchus</taxon>
    </lineage>
</organism>
<dbReference type="GeneTree" id="ENSGT00940000160360"/>
<dbReference type="InterPro" id="IPR018359">
    <property type="entry name" value="Bromodomain_CS"/>
</dbReference>
<accession>A0A4W3IWA3</accession>
<reference evidence="7" key="2">
    <citation type="journal article" date="2007" name="PLoS Biol.">
        <title>Survey sequencing and comparative analysis of the elephant shark (Callorhinchus milii) genome.</title>
        <authorList>
            <person name="Venkatesh B."/>
            <person name="Kirkness E.F."/>
            <person name="Loh Y.H."/>
            <person name="Halpern A.L."/>
            <person name="Lee A.P."/>
            <person name="Johnson J."/>
            <person name="Dandona N."/>
            <person name="Viswanathan L.D."/>
            <person name="Tay A."/>
            <person name="Venter J.C."/>
            <person name="Strausberg R.L."/>
            <person name="Brenner S."/>
        </authorList>
    </citation>
    <scope>NUCLEOTIDE SEQUENCE [LARGE SCALE GENOMIC DNA]</scope>
</reference>
<feature type="region of interest" description="Disordered" evidence="4">
    <location>
        <begin position="1434"/>
        <end position="1478"/>
    </location>
</feature>
<reference evidence="7" key="1">
    <citation type="journal article" date="2006" name="Science">
        <title>Ancient noncoding elements conserved in the human genome.</title>
        <authorList>
            <person name="Venkatesh B."/>
            <person name="Kirkness E.F."/>
            <person name="Loh Y.H."/>
            <person name="Halpern A.L."/>
            <person name="Lee A.P."/>
            <person name="Johnson J."/>
            <person name="Dandona N."/>
            <person name="Viswanathan L.D."/>
            <person name="Tay A."/>
            <person name="Venter J.C."/>
            <person name="Strausberg R.L."/>
            <person name="Brenner S."/>
        </authorList>
    </citation>
    <scope>NUCLEOTIDE SEQUENCE [LARGE SCALE GENOMIC DNA]</scope>
</reference>
<feature type="region of interest" description="Disordered" evidence="4">
    <location>
        <begin position="869"/>
        <end position="909"/>
    </location>
</feature>
<dbReference type="InterPro" id="IPR001487">
    <property type="entry name" value="Bromodomain"/>
</dbReference>
<dbReference type="PANTHER" id="PTHR47092">
    <property type="entry name" value="CAT EYE SYNDROME CRITICAL REGION PROTEIN 2"/>
    <property type="match status" value="1"/>
</dbReference>
<feature type="compositionally biased region" description="Polar residues" evidence="4">
    <location>
        <begin position="1242"/>
        <end position="1252"/>
    </location>
</feature>
<feature type="compositionally biased region" description="Basic residues" evidence="4">
    <location>
        <begin position="528"/>
        <end position="537"/>
    </location>
</feature>
<dbReference type="Ensembl" id="ENSCMIT00000025342.1">
    <property type="protein sequence ID" value="ENSCMIP00000024930.1"/>
    <property type="gene ID" value="ENSCMIG00000010991.1"/>
</dbReference>
<feature type="compositionally biased region" description="Basic residues" evidence="4">
    <location>
        <begin position="1033"/>
        <end position="1054"/>
    </location>
</feature>
<keyword evidence="1 2" id="KW-0103">Bromodomain</keyword>
<feature type="compositionally biased region" description="Basic and acidic residues" evidence="4">
    <location>
        <begin position="538"/>
        <end position="559"/>
    </location>
</feature>
<feature type="region of interest" description="Disordered" evidence="4">
    <location>
        <begin position="808"/>
        <end position="828"/>
    </location>
</feature>
<protein>
    <submittedName>
        <fullName evidence="6">CECR2 histone acetyl-lysine reader</fullName>
    </submittedName>
</protein>
<feature type="compositionally biased region" description="Basic residues" evidence="4">
    <location>
        <begin position="173"/>
        <end position="183"/>
    </location>
</feature>
<keyword evidence="7" id="KW-1185">Reference proteome</keyword>
<dbReference type="Gene3D" id="1.20.920.10">
    <property type="entry name" value="Bromodomain-like"/>
    <property type="match status" value="1"/>
</dbReference>
<reference evidence="7" key="3">
    <citation type="journal article" date="2014" name="Nature">
        <title>Elephant shark genome provides unique insights into gnathostome evolution.</title>
        <authorList>
            <consortium name="International Elephant Shark Genome Sequencing Consortium"/>
            <person name="Venkatesh B."/>
            <person name="Lee A.P."/>
            <person name="Ravi V."/>
            <person name="Maurya A.K."/>
            <person name="Lian M.M."/>
            <person name="Swann J.B."/>
            <person name="Ohta Y."/>
            <person name="Flajnik M.F."/>
            <person name="Sutoh Y."/>
            <person name="Kasahara M."/>
            <person name="Hoon S."/>
            <person name="Gangu V."/>
            <person name="Roy S.W."/>
            <person name="Irimia M."/>
            <person name="Korzh V."/>
            <person name="Kondrychyn I."/>
            <person name="Lim Z.W."/>
            <person name="Tay B.H."/>
            <person name="Tohari S."/>
            <person name="Kong K.W."/>
            <person name="Ho S."/>
            <person name="Lorente-Galdos B."/>
            <person name="Quilez J."/>
            <person name="Marques-Bonet T."/>
            <person name="Raney B.J."/>
            <person name="Ingham P.W."/>
            <person name="Tay A."/>
            <person name="Hillier L.W."/>
            <person name="Minx P."/>
            <person name="Boehm T."/>
            <person name="Wilson R.K."/>
            <person name="Brenner S."/>
            <person name="Warren W.C."/>
        </authorList>
    </citation>
    <scope>NUCLEOTIDE SEQUENCE [LARGE SCALE GENOMIC DNA]</scope>
</reference>
<evidence type="ECO:0000256" key="2">
    <source>
        <dbReference type="PROSITE-ProRule" id="PRU00035"/>
    </source>
</evidence>
<dbReference type="SUPFAM" id="SSF47370">
    <property type="entry name" value="Bromodomain"/>
    <property type="match status" value="1"/>
</dbReference>
<feature type="domain" description="Bromo" evidence="5">
    <location>
        <begin position="419"/>
        <end position="489"/>
    </location>
</feature>
<keyword evidence="3" id="KW-0175">Coiled coil</keyword>
<reference evidence="6" key="4">
    <citation type="submission" date="2025-08" db="UniProtKB">
        <authorList>
            <consortium name="Ensembl"/>
        </authorList>
    </citation>
    <scope>IDENTIFICATION</scope>
</reference>
<evidence type="ECO:0000256" key="1">
    <source>
        <dbReference type="ARBA" id="ARBA00023117"/>
    </source>
</evidence>
<evidence type="ECO:0000313" key="7">
    <source>
        <dbReference type="Proteomes" id="UP000314986"/>
    </source>
</evidence>
<dbReference type="GO" id="GO:0090537">
    <property type="term" value="C:CERF complex"/>
    <property type="evidence" value="ECO:0007669"/>
    <property type="project" value="InterPro"/>
</dbReference>
<feature type="region of interest" description="Disordered" evidence="4">
    <location>
        <begin position="941"/>
        <end position="1109"/>
    </location>
</feature>
<dbReference type="SMART" id="SM00297">
    <property type="entry name" value="BROMO"/>
    <property type="match status" value="1"/>
</dbReference>
<feature type="region of interest" description="Disordered" evidence="4">
    <location>
        <begin position="674"/>
        <end position="710"/>
    </location>
</feature>
<dbReference type="PANTHER" id="PTHR47092:SF1">
    <property type="entry name" value="CHROMATIN REMODELING REGULATOR CECR2"/>
    <property type="match status" value="1"/>
</dbReference>
<evidence type="ECO:0000259" key="5">
    <source>
        <dbReference type="PROSITE" id="PS50014"/>
    </source>
</evidence>
<feature type="compositionally biased region" description="Polar residues" evidence="4">
    <location>
        <begin position="564"/>
        <end position="573"/>
    </location>
</feature>
<evidence type="ECO:0000256" key="4">
    <source>
        <dbReference type="SAM" id="MobiDB-lite"/>
    </source>
</evidence>
<dbReference type="PROSITE" id="PS00633">
    <property type="entry name" value="BROMODOMAIN_1"/>
    <property type="match status" value="1"/>
</dbReference>
<dbReference type="Pfam" id="PF00439">
    <property type="entry name" value="Bromodomain"/>
    <property type="match status" value="1"/>
</dbReference>
<feature type="compositionally biased region" description="Basic and acidic residues" evidence="4">
    <location>
        <begin position="1305"/>
        <end position="1321"/>
    </location>
</feature>
<dbReference type="CDD" id="cd05509">
    <property type="entry name" value="Bromo_gcn5_like"/>
    <property type="match status" value="1"/>
</dbReference>
<dbReference type="InterPro" id="IPR029614">
    <property type="entry name" value="CECR2"/>
</dbReference>
<dbReference type="OMA" id="HITRNAP"/>
<dbReference type="CDD" id="cd22249">
    <property type="entry name" value="UDM1_RNF168_RNF169-like"/>
    <property type="match status" value="1"/>
</dbReference>
<dbReference type="InterPro" id="IPR036427">
    <property type="entry name" value="Bromodomain-like_sf"/>
</dbReference>
<dbReference type="Proteomes" id="UP000314986">
    <property type="component" value="Unassembled WGS sequence"/>
</dbReference>
<feature type="compositionally biased region" description="Polar residues" evidence="4">
    <location>
        <begin position="979"/>
        <end position="994"/>
    </location>
</feature>
<feature type="compositionally biased region" description="Gly residues" evidence="4">
    <location>
        <begin position="1255"/>
        <end position="1264"/>
    </location>
</feature>
<evidence type="ECO:0000313" key="6">
    <source>
        <dbReference type="Ensembl" id="ENSCMIP00000024930.1"/>
    </source>
</evidence>
<proteinExistence type="predicted"/>
<dbReference type="PRINTS" id="PR00503">
    <property type="entry name" value="BROMODOMAIN"/>
</dbReference>
<feature type="region of interest" description="Disordered" evidence="4">
    <location>
        <begin position="526"/>
        <end position="573"/>
    </location>
</feature>
<reference evidence="6" key="5">
    <citation type="submission" date="2025-09" db="UniProtKB">
        <authorList>
            <consortium name="Ensembl"/>
        </authorList>
    </citation>
    <scope>IDENTIFICATION</scope>
</reference>
<feature type="compositionally biased region" description="Polar residues" evidence="4">
    <location>
        <begin position="1066"/>
        <end position="1102"/>
    </location>
</feature>
<dbReference type="InParanoid" id="A0A4W3IWA3"/>
<feature type="region of interest" description="Disordered" evidence="4">
    <location>
        <begin position="163"/>
        <end position="183"/>
    </location>
</feature>
<feature type="region of interest" description="Disordered" evidence="4">
    <location>
        <begin position="1191"/>
        <end position="1321"/>
    </location>
</feature>
<feature type="compositionally biased region" description="Low complexity" evidence="4">
    <location>
        <begin position="1191"/>
        <end position="1219"/>
    </location>
</feature>
<dbReference type="PROSITE" id="PS50014">
    <property type="entry name" value="BROMODOMAIN_2"/>
    <property type="match status" value="1"/>
</dbReference>
<evidence type="ECO:0000256" key="3">
    <source>
        <dbReference type="SAM" id="Coils"/>
    </source>
</evidence>
<dbReference type="GO" id="GO:0006338">
    <property type="term" value="P:chromatin remodeling"/>
    <property type="evidence" value="ECO:0007669"/>
    <property type="project" value="InterPro"/>
</dbReference>
<feature type="compositionally biased region" description="Polar residues" evidence="4">
    <location>
        <begin position="1293"/>
        <end position="1303"/>
    </location>
</feature>
<dbReference type="STRING" id="7868.ENSCMIP00000024930"/>
<feature type="compositionally biased region" description="Basic and acidic residues" evidence="4">
    <location>
        <begin position="1055"/>
        <end position="1065"/>
    </location>
</feature>
<feature type="compositionally biased region" description="Basic and acidic residues" evidence="4">
    <location>
        <begin position="1021"/>
        <end position="1032"/>
    </location>
</feature>
<feature type="compositionally biased region" description="Polar residues" evidence="4">
    <location>
        <begin position="1270"/>
        <end position="1279"/>
    </location>
</feature>
<sequence length="1478" mass="165745">MFKISSLFCFVPHKELEEALLINDIDFLDDLIACLLQGCYQRRDITPDNYDVYLEDIIKHRWELEEGRPNPLKDTKLQELPIRLRVELLHRLCDYRLDADDVFDLLKGLDADNLRVEPLGEDTYGAIYWYFYGTRLYKEAPSSMWERSKASEAEEIENGKLRNPNFQLPEFKPRKRGRPSKKRKLEEACILHIRNSTTENHQVPPGDNLQQECRSQDPLKTPGSSGTWELVCQTEEEWRKLTDGLQTNQSVKERQLHATLTEDFLPEICNMIAHKEKQLQKKLSEMAPRRISDRLTLKRLQQEEEEKMSAIEKVEEQKRRDEEAERQLLLAVQKKEQEQLMEEERRREFEEKVKAVEGRAKRRQMREERAWLLSQGKELPPELMNLEPLSPIKNDMKTKDIFELDEDYIAMYKVLDAVKAHKDSWPFLEPVDESYAPNYYEIIETPMDLSTIDKKLNEKNYTVKEEFVADMKVMFENCLEYNGEGNEYTKMAEALDRCFNKAMLKHFPAEDADSEEEFNLRWDDREKKDRRRSKSNRFGKDGLETFTKPSDESLRRRPEPFNGNMHSSQSDPNCDQVLPLRTLGLVNGQGFPPTPSYKEMAPSETPHQMYHLQGQQRPPIPCMFGSRPGLETQYHYSSSREPRLADQVRQQLHQQFIMQHQVSVNEHPGPRMMGPENKPTYAGPVHGPSLGPRPPSMPPGTLSAPPQEGSMYPSQPFQPGYTPHRLEGLAHRSPSDFQARHIYNPYGPRHGPRHMWNGGNAGPTERPLGPGDKAPLMGPGHSAQSQHHPFSQMVDPNLMRPSAPLNHWSDQPGLLPHNRPPGYPRLPSVPQAPNMQRMPPPFLRPQHQGLQIDSMMSSPEMIAMQQLSAPVCPPGPASQYLSGPRAPPPPPQPHSGAQQQMPGVQPHKAAVEHSVNLLGAPQAAEVPEIIGDTRETVSIKHTSAAGEQRQPCTDCGISSPGAEQNPMPPSESDSRPNLVASTEPGTSEAQSNGTRAIKTEKDEKLNIWLKDGNSPVARSQVEQDKTSQDARKTPAKGKVKNSRRNGSKAVKGKKAKNETEVKAQNERVNQGASNSIQYSEGSEQTAAGTVLSGSGQSSNALAQQGKAGMNSVPNAGMMGMMGPRPQYSQNPDYPVPAQYDMAQGPRQFVRGMSGPQAYANRQTFPTPGFPPQPPPGVYPAYRHQVQCYPYHPSQQQIPPPYHQYQHPHYYPYPQGQGYSTEDWSQGPPPLPPAPPPSAVHHLQQSGHLSAQNGTGKAGGPGGALQGSEGSSDSHGSANAMQEGMNGNCKENKGTSQGSGNMSNPIKDEKLDKEQERPESPKEILDLDSHNAAAKRHAAQPVSGLMYRAPGMHPGMHGPHGIVSHSSAYASQAPGLFNTGPHATQRPSHPMMAATCHRAPPHQMNGQPQGRMPLYSQHNERMGQYQSMMMQHQGIRPPEDPYHLPGIPVQEHPYQKPQSGTESGKEGDQKISAPFADQK</sequence>
<feature type="region of interest" description="Disordered" evidence="4">
    <location>
        <begin position="748"/>
        <end position="788"/>
    </location>
</feature>
<dbReference type="GO" id="GO:0007338">
    <property type="term" value="P:single fertilization"/>
    <property type="evidence" value="ECO:0007669"/>
    <property type="project" value="TreeGrafter"/>
</dbReference>